<evidence type="ECO:0000313" key="3">
    <source>
        <dbReference type="EMBL" id="CAK0895528.1"/>
    </source>
</evidence>
<dbReference type="Pfam" id="PF03372">
    <property type="entry name" value="Exo_endo_phos"/>
    <property type="match status" value="1"/>
</dbReference>
<dbReference type="Gene3D" id="3.60.10.10">
    <property type="entry name" value="Endonuclease/exonuclease/phosphatase"/>
    <property type="match status" value="1"/>
</dbReference>
<evidence type="ECO:0000313" key="4">
    <source>
        <dbReference type="Proteomes" id="UP001189429"/>
    </source>
</evidence>
<evidence type="ECO:0000259" key="2">
    <source>
        <dbReference type="Pfam" id="PF03372"/>
    </source>
</evidence>
<protein>
    <recommendedName>
        <fullName evidence="2">Endonuclease/exonuclease/phosphatase domain-containing protein</fullName>
    </recommendedName>
</protein>
<keyword evidence="4" id="KW-1185">Reference proteome</keyword>
<feature type="non-terminal residue" evidence="3">
    <location>
        <position position="415"/>
    </location>
</feature>
<accession>A0ABN9XCI3</accession>
<dbReference type="InterPro" id="IPR005135">
    <property type="entry name" value="Endo/exonuclease/phosphatase"/>
</dbReference>
<gene>
    <name evidence="3" type="ORF">PCOR1329_LOCUS74254</name>
</gene>
<proteinExistence type="predicted"/>
<feature type="domain" description="Endonuclease/exonuclease/phosphatase" evidence="2">
    <location>
        <begin position="167"/>
        <end position="255"/>
    </location>
</feature>
<dbReference type="Proteomes" id="UP001189429">
    <property type="component" value="Unassembled WGS sequence"/>
</dbReference>
<organism evidence="3 4">
    <name type="scientific">Prorocentrum cordatum</name>
    <dbReference type="NCBI Taxonomy" id="2364126"/>
    <lineage>
        <taxon>Eukaryota</taxon>
        <taxon>Sar</taxon>
        <taxon>Alveolata</taxon>
        <taxon>Dinophyceae</taxon>
        <taxon>Prorocentrales</taxon>
        <taxon>Prorocentraceae</taxon>
        <taxon>Prorocentrum</taxon>
    </lineage>
</organism>
<reference evidence="3" key="1">
    <citation type="submission" date="2023-10" db="EMBL/GenBank/DDBJ databases">
        <authorList>
            <person name="Chen Y."/>
            <person name="Shah S."/>
            <person name="Dougan E. K."/>
            <person name="Thang M."/>
            <person name="Chan C."/>
        </authorList>
    </citation>
    <scope>NUCLEOTIDE SEQUENCE [LARGE SCALE GENOMIC DNA]</scope>
</reference>
<dbReference type="InterPro" id="IPR036691">
    <property type="entry name" value="Endo/exonu/phosph_ase_sf"/>
</dbReference>
<dbReference type="SUPFAM" id="SSF56219">
    <property type="entry name" value="DNase I-like"/>
    <property type="match status" value="1"/>
</dbReference>
<dbReference type="EMBL" id="CAUYUJ010020055">
    <property type="protein sequence ID" value="CAK0895528.1"/>
    <property type="molecule type" value="Genomic_DNA"/>
</dbReference>
<feature type="non-terminal residue" evidence="3">
    <location>
        <position position="1"/>
    </location>
</feature>
<sequence>SDVEPKPSVTVKLEIKPEETQDPEVQAFLGSDKWEILKPIILAKLGLERRRSEPLQKPFELLKELKPRQPPSGSCCTPRRPSGSSGAGRGFSKVARPPRDQQLWRLWTVNTNAWSSFQGCLDWQKSLSLKHLGVQAGYFSRLKLIRANMAFPHGLLLGSVYGFVDASDKVFTWDLLEALGVFLRRSRSPWILAGDFNLPPDDLKLCKWVELLKGTIVAPSGPTCFASKSGSTIDYYIVSQGLANFVSDVRPIYGAPSSPHVAVAMQLKGPALNIPLHVRRTWKPFPTALRTGPLRKPAEHCWSWPAGVLAGVQLEDAWCQWLSNMELELCNQFDIVGAGQKGFIGRADGFERRQVPLSVSIEKAAMSGSGDKMRAWRSLDAILSRFQALQDDTVGASEAAAVQPTSLESMGFVLP</sequence>
<feature type="region of interest" description="Disordered" evidence="1">
    <location>
        <begin position="65"/>
        <end position="94"/>
    </location>
</feature>
<name>A0ABN9XCI3_9DINO</name>
<comment type="caution">
    <text evidence="3">The sequence shown here is derived from an EMBL/GenBank/DDBJ whole genome shotgun (WGS) entry which is preliminary data.</text>
</comment>
<evidence type="ECO:0000256" key="1">
    <source>
        <dbReference type="SAM" id="MobiDB-lite"/>
    </source>
</evidence>